<dbReference type="PANTHER" id="PTHR33204:SF39">
    <property type="entry name" value="TRANSCRIPTIONAL REGULATORY PROTEIN"/>
    <property type="match status" value="1"/>
</dbReference>
<dbReference type="SUPFAM" id="SSF46785">
    <property type="entry name" value="Winged helix' DNA-binding domain"/>
    <property type="match status" value="1"/>
</dbReference>
<dbReference type="Pfam" id="PF01638">
    <property type="entry name" value="HxlR"/>
    <property type="match status" value="1"/>
</dbReference>
<dbReference type="OrthoDB" id="370168at2"/>
<dbReference type="InterPro" id="IPR002577">
    <property type="entry name" value="HTH_HxlR"/>
</dbReference>
<dbReference type="Proteomes" id="UP000317982">
    <property type="component" value="Unassembled WGS sequence"/>
</dbReference>
<feature type="domain" description="HTH hxlR-type" evidence="4">
    <location>
        <begin position="13"/>
        <end position="111"/>
    </location>
</feature>
<evidence type="ECO:0000313" key="6">
    <source>
        <dbReference type="Proteomes" id="UP000317982"/>
    </source>
</evidence>
<evidence type="ECO:0000256" key="1">
    <source>
        <dbReference type="ARBA" id="ARBA00023015"/>
    </source>
</evidence>
<dbReference type="EMBL" id="VIRS01000006">
    <property type="protein sequence ID" value="TQS45134.1"/>
    <property type="molecule type" value="Genomic_DNA"/>
</dbReference>
<name>A0A545AUZ1_9ACTN</name>
<dbReference type="Gene3D" id="1.10.10.10">
    <property type="entry name" value="Winged helix-like DNA-binding domain superfamily/Winged helix DNA-binding domain"/>
    <property type="match status" value="1"/>
</dbReference>
<dbReference type="PROSITE" id="PS51118">
    <property type="entry name" value="HTH_HXLR"/>
    <property type="match status" value="1"/>
</dbReference>
<evidence type="ECO:0000313" key="5">
    <source>
        <dbReference type="EMBL" id="TQS45134.1"/>
    </source>
</evidence>
<evidence type="ECO:0000256" key="2">
    <source>
        <dbReference type="ARBA" id="ARBA00023125"/>
    </source>
</evidence>
<dbReference type="PANTHER" id="PTHR33204">
    <property type="entry name" value="TRANSCRIPTIONAL REGULATOR, MARR FAMILY"/>
    <property type="match status" value="1"/>
</dbReference>
<keyword evidence="3" id="KW-0804">Transcription</keyword>
<protein>
    <submittedName>
        <fullName evidence="5">Helix-turn-helix transcriptional regulator</fullName>
    </submittedName>
</protein>
<dbReference type="GO" id="GO:0003677">
    <property type="term" value="F:DNA binding"/>
    <property type="evidence" value="ECO:0007669"/>
    <property type="project" value="UniProtKB-KW"/>
</dbReference>
<sequence length="122" mass="13381">MTVGRCGPDQLDCPTRRLLDRIGDRWTVLIVEALDSGPQRFSALAMRVGGISQKMLTQTLRALEQDGLVTRTVYPVVPPRVEYELTLLGRSLQGPLRALEEWAVENLDAVSAHQSAADNAPA</sequence>
<dbReference type="InParanoid" id="A0A545AUZ1"/>
<comment type="caution">
    <text evidence="5">The sequence shown here is derived from an EMBL/GenBank/DDBJ whole genome shotgun (WGS) entry which is preliminary data.</text>
</comment>
<dbReference type="InterPro" id="IPR036388">
    <property type="entry name" value="WH-like_DNA-bd_sf"/>
</dbReference>
<keyword evidence="2" id="KW-0238">DNA-binding</keyword>
<keyword evidence="6" id="KW-1185">Reference proteome</keyword>
<dbReference type="AlphaFoldDB" id="A0A545AUZ1"/>
<gene>
    <name evidence="5" type="ORF">FL583_11610</name>
</gene>
<keyword evidence="1" id="KW-0805">Transcription regulation</keyword>
<reference evidence="5 6" key="1">
    <citation type="submission" date="2019-07" db="EMBL/GenBank/DDBJ databases">
        <title>Cryptosporangium phraense sp. nov., isolated from plant litter.</title>
        <authorList>
            <person name="Suriyachadkun C."/>
        </authorList>
    </citation>
    <scope>NUCLEOTIDE SEQUENCE [LARGE SCALE GENOMIC DNA]</scope>
    <source>
        <strain evidence="5 6">A-T 5661</strain>
    </source>
</reference>
<dbReference type="InterPro" id="IPR036390">
    <property type="entry name" value="WH_DNA-bd_sf"/>
</dbReference>
<evidence type="ECO:0000259" key="4">
    <source>
        <dbReference type="PROSITE" id="PS51118"/>
    </source>
</evidence>
<evidence type="ECO:0000256" key="3">
    <source>
        <dbReference type="ARBA" id="ARBA00023163"/>
    </source>
</evidence>
<accession>A0A545AUZ1</accession>
<organism evidence="5 6">
    <name type="scientific">Cryptosporangium phraense</name>
    <dbReference type="NCBI Taxonomy" id="2593070"/>
    <lineage>
        <taxon>Bacteria</taxon>
        <taxon>Bacillati</taxon>
        <taxon>Actinomycetota</taxon>
        <taxon>Actinomycetes</taxon>
        <taxon>Cryptosporangiales</taxon>
        <taxon>Cryptosporangiaceae</taxon>
        <taxon>Cryptosporangium</taxon>
    </lineage>
</organism>
<proteinExistence type="predicted"/>